<accession>A0A5J9UI59</accession>
<feature type="signal peptide" evidence="1">
    <location>
        <begin position="1"/>
        <end position="28"/>
    </location>
</feature>
<gene>
    <name evidence="2" type="ORF">EJB05_25732</name>
    <name evidence="3" type="ORF">EJB05_25806</name>
</gene>
<dbReference type="EMBL" id="RWGY01000013">
    <property type="protein sequence ID" value="TVU23372.1"/>
    <property type="molecule type" value="Genomic_DNA"/>
</dbReference>
<proteinExistence type="predicted"/>
<evidence type="ECO:0000313" key="4">
    <source>
        <dbReference type="Proteomes" id="UP000324897"/>
    </source>
</evidence>
<dbReference type="Gramene" id="TVU23372">
    <property type="protein sequence ID" value="TVU23372"/>
    <property type="gene ID" value="EJB05_25732"/>
</dbReference>
<keyword evidence="4" id="KW-1185">Reference proteome</keyword>
<keyword evidence="1" id="KW-0732">Signal</keyword>
<protein>
    <recommendedName>
        <fullName evidence="5">Bifunctional inhibitor/plant lipid transfer protein/seed storage helical domain-containing protein</fullName>
    </recommendedName>
</protein>
<organism evidence="2 4">
    <name type="scientific">Eragrostis curvula</name>
    <name type="common">weeping love grass</name>
    <dbReference type="NCBI Taxonomy" id="38414"/>
    <lineage>
        <taxon>Eukaryota</taxon>
        <taxon>Viridiplantae</taxon>
        <taxon>Streptophyta</taxon>
        <taxon>Embryophyta</taxon>
        <taxon>Tracheophyta</taxon>
        <taxon>Spermatophyta</taxon>
        <taxon>Magnoliopsida</taxon>
        <taxon>Liliopsida</taxon>
        <taxon>Poales</taxon>
        <taxon>Poaceae</taxon>
        <taxon>PACMAD clade</taxon>
        <taxon>Chloridoideae</taxon>
        <taxon>Eragrostideae</taxon>
        <taxon>Eragrostidinae</taxon>
        <taxon>Eragrostis</taxon>
    </lineage>
</organism>
<sequence length="97" mass="10465">MALGKHGTSTRVLLLAALVAMAMDFASCDDVYLGKCHGRSTVLPGCTPQLCFYEFCQKLHLKNVEPVCHYREQSNPYSICCCEPKAKGAAAAAAPEI</sequence>
<evidence type="ECO:0000313" key="3">
    <source>
        <dbReference type="EMBL" id="TVU23439.1"/>
    </source>
</evidence>
<evidence type="ECO:0000256" key="1">
    <source>
        <dbReference type="SAM" id="SignalP"/>
    </source>
</evidence>
<evidence type="ECO:0000313" key="2">
    <source>
        <dbReference type="EMBL" id="TVU23372.1"/>
    </source>
</evidence>
<dbReference type="Gramene" id="TVU23439">
    <property type="protein sequence ID" value="TVU23439"/>
    <property type="gene ID" value="EJB05_25806"/>
</dbReference>
<evidence type="ECO:0008006" key="5">
    <source>
        <dbReference type="Google" id="ProtNLM"/>
    </source>
</evidence>
<name>A0A5J9UI59_9POAL</name>
<feature type="chain" id="PRO_5033854816" description="Bifunctional inhibitor/plant lipid transfer protein/seed storage helical domain-containing protein" evidence="1">
    <location>
        <begin position="29"/>
        <end position="97"/>
    </location>
</feature>
<dbReference type="Proteomes" id="UP000324897">
    <property type="component" value="Chromosome 2"/>
</dbReference>
<dbReference type="AlphaFoldDB" id="A0A5J9UI59"/>
<dbReference type="EMBL" id="RWGY01000013">
    <property type="protein sequence ID" value="TVU23439.1"/>
    <property type="molecule type" value="Genomic_DNA"/>
</dbReference>
<comment type="caution">
    <text evidence="2">The sequence shown here is derived from an EMBL/GenBank/DDBJ whole genome shotgun (WGS) entry which is preliminary data.</text>
</comment>
<reference evidence="2 4" key="1">
    <citation type="journal article" date="2019" name="Sci. Rep.">
        <title>A high-quality genome of Eragrostis curvula grass provides insights into Poaceae evolution and supports new strategies to enhance forage quality.</title>
        <authorList>
            <person name="Carballo J."/>
            <person name="Santos B.A.C.M."/>
            <person name="Zappacosta D."/>
            <person name="Garbus I."/>
            <person name="Selva J.P."/>
            <person name="Gallo C.A."/>
            <person name="Diaz A."/>
            <person name="Albertini E."/>
            <person name="Caccamo M."/>
            <person name="Echenique V."/>
        </authorList>
    </citation>
    <scope>NUCLEOTIDE SEQUENCE [LARGE SCALE GENOMIC DNA]</scope>
    <source>
        <strain evidence="4">cv. Victoria</strain>
        <tissue evidence="2">Leaf</tissue>
    </source>
</reference>